<dbReference type="SUPFAM" id="SSF53474">
    <property type="entry name" value="alpha/beta-Hydrolases"/>
    <property type="match status" value="1"/>
</dbReference>
<dbReference type="InterPro" id="IPR029058">
    <property type="entry name" value="AB_hydrolase_fold"/>
</dbReference>
<evidence type="ECO:0000259" key="2">
    <source>
        <dbReference type="Pfam" id="PF20408"/>
    </source>
</evidence>
<proteinExistence type="predicted"/>
<dbReference type="Gene3D" id="3.40.50.1820">
    <property type="entry name" value="alpha/beta hydrolase"/>
    <property type="match status" value="1"/>
</dbReference>
<dbReference type="PANTHER" id="PTHR13136:SF11">
    <property type="entry name" value="TESTIS-EXPRESSED PROTEIN 30"/>
    <property type="match status" value="1"/>
</dbReference>
<dbReference type="Pfam" id="PF20408">
    <property type="entry name" value="Abhydrolase_11"/>
    <property type="match status" value="1"/>
</dbReference>
<dbReference type="PANTHER" id="PTHR13136">
    <property type="entry name" value="TESTIS DEVELOPMENT PROTEIN PRTD"/>
    <property type="match status" value="1"/>
</dbReference>
<sequence length="227" mass="23350">MSLSRPRSPDGVPPRSHDGVPGAASLRTVSVEITTPHGPARAEIDEVAGPRFLFVLTHGSAGGVDAPDLLAVRDAATAIGATVARVLQPFRMRGARAPGSAVKQDEAWRALVAELRGRYPGLALAQGGRSNGARVACRTAEAVGVRAVVALAFPLHPPKKPERSRAAELRAAGVDVLVVNGDRDPFGVPEAADAARLVVLPGEGHDLAKDPAGVGELVAGWLDATMG</sequence>
<dbReference type="GO" id="GO:0016787">
    <property type="term" value="F:hydrolase activity"/>
    <property type="evidence" value="ECO:0007669"/>
    <property type="project" value="UniProtKB-KW"/>
</dbReference>
<name>A0ABP6LKZ5_9ACTN</name>
<dbReference type="Proteomes" id="UP001499930">
    <property type="component" value="Unassembled WGS sequence"/>
</dbReference>
<reference evidence="4" key="1">
    <citation type="journal article" date="2019" name="Int. J. Syst. Evol. Microbiol.">
        <title>The Global Catalogue of Microorganisms (GCM) 10K type strain sequencing project: providing services to taxonomists for standard genome sequencing and annotation.</title>
        <authorList>
            <consortium name="The Broad Institute Genomics Platform"/>
            <consortium name="The Broad Institute Genome Sequencing Center for Infectious Disease"/>
            <person name="Wu L."/>
            <person name="Ma J."/>
        </authorList>
    </citation>
    <scope>NUCLEOTIDE SEQUENCE [LARGE SCALE GENOMIC DNA]</scope>
    <source>
        <strain evidence="4">JCM 3106</strain>
    </source>
</reference>
<gene>
    <name evidence="3" type="ORF">GCM10017559_84860</name>
</gene>
<evidence type="ECO:0000313" key="3">
    <source>
        <dbReference type="EMBL" id="GAA3042722.1"/>
    </source>
</evidence>
<protein>
    <submittedName>
        <fullName evidence="3">Alpha/beta hydrolase</fullName>
    </submittedName>
</protein>
<keyword evidence="3" id="KW-0378">Hydrolase</keyword>
<dbReference type="InterPro" id="IPR026555">
    <property type="entry name" value="NSL3/Tex30"/>
</dbReference>
<evidence type="ECO:0000256" key="1">
    <source>
        <dbReference type="SAM" id="MobiDB-lite"/>
    </source>
</evidence>
<dbReference type="InterPro" id="IPR046879">
    <property type="entry name" value="KANL3/Tex30_Abhydrolase"/>
</dbReference>
<feature type="region of interest" description="Disordered" evidence="1">
    <location>
        <begin position="1"/>
        <end position="23"/>
    </location>
</feature>
<feature type="domain" description="KANL3/Tex30 alpha/beta hydrolase-like" evidence="2">
    <location>
        <begin position="52"/>
        <end position="195"/>
    </location>
</feature>
<comment type="caution">
    <text evidence="3">The sequence shown here is derived from an EMBL/GenBank/DDBJ whole genome shotgun (WGS) entry which is preliminary data.</text>
</comment>
<accession>A0ABP6LKZ5</accession>
<keyword evidence="4" id="KW-1185">Reference proteome</keyword>
<organism evidence="3 4">
    <name type="scientific">Streptosporangium longisporum</name>
    <dbReference type="NCBI Taxonomy" id="46187"/>
    <lineage>
        <taxon>Bacteria</taxon>
        <taxon>Bacillati</taxon>
        <taxon>Actinomycetota</taxon>
        <taxon>Actinomycetes</taxon>
        <taxon>Streptosporangiales</taxon>
        <taxon>Streptosporangiaceae</taxon>
        <taxon>Streptosporangium</taxon>
    </lineage>
</organism>
<dbReference type="EMBL" id="BAAAWD010000033">
    <property type="protein sequence ID" value="GAA3042722.1"/>
    <property type="molecule type" value="Genomic_DNA"/>
</dbReference>
<evidence type="ECO:0000313" key="4">
    <source>
        <dbReference type="Proteomes" id="UP001499930"/>
    </source>
</evidence>